<keyword evidence="2" id="KW-0732">Signal</keyword>
<feature type="signal peptide" evidence="2">
    <location>
        <begin position="1"/>
        <end position="18"/>
    </location>
</feature>
<keyword evidence="1" id="KW-0472">Membrane</keyword>
<name>A0A4V6DF68_SETVI</name>
<organism evidence="3 4">
    <name type="scientific">Setaria viridis</name>
    <name type="common">Green bristlegrass</name>
    <name type="synonym">Setaria italica subsp. viridis</name>
    <dbReference type="NCBI Taxonomy" id="4556"/>
    <lineage>
        <taxon>Eukaryota</taxon>
        <taxon>Viridiplantae</taxon>
        <taxon>Streptophyta</taxon>
        <taxon>Embryophyta</taxon>
        <taxon>Tracheophyta</taxon>
        <taxon>Spermatophyta</taxon>
        <taxon>Magnoliopsida</taxon>
        <taxon>Liliopsida</taxon>
        <taxon>Poales</taxon>
        <taxon>Poaceae</taxon>
        <taxon>PACMAD clade</taxon>
        <taxon>Panicoideae</taxon>
        <taxon>Panicodae</taxon>
        <taxon>Paniceae</taxon>
        <taxon>Cenchrinae</taxon>
        <taxon>Setaria</taxon>
    </lineage>
</organism>
<dbReference type="AlphaFoldDB" id="A0A4V6DF68"/>
<dbReference type="Proteomes" id="UP000298652">
    <property type="component" value="Chromosome 1"/>
</dbReference>
<dbReference type="EMBL" id="CM016552">
    <property type="protein sequence ID" value="TKW36946.1"/>
    <property type="molecule type" value="Genomic_DNA"/>
</dbReference>
<evidence type="ECO:0000256" key="1">
    <source>
        <dbReference type="SAM" id="Phobius"/>
    </source>
</evidence>
<evidence type="ECO:0008006" key="5">
    <source>
        <dbReference type="Google" id="ProtNLM"/>
    </source>
</evidence>
<gene>
    <name evidence="3" type="ORF">SEVIR_1G015250v2</name>
</gene>
<dbReference type="Gramene" id="TKW36945">
    <property type="protein sequence ID" value="TKW36945"/>
    <property type="gene ID" value="SEVIR_1G015250v2"/>
</dbReference>
<dbReference type="Gramene" id="TKW36944">
    <property type="protein sequence ID" value="TKW36944"/>
    <property type="gene ID" value="SEVIR_1G015250v2"/>
</dbReference>
<keyword evidence="1" id="KW-1133">Transmembrane helix</keyword>
<accession>A0A4V6DF68</accession>
<evidence type="ECO:0000313" key="4">
    <source>
        <dbReference type="Proteomes" id="UP000298652"/>
    </source>
</evidence>
<proteinExistence type="predicted"/>
<dbReference type="Gramene" id="TKW36946">
    <property type="protein sequence ID" value="TKW36946"/>
    <property type="gene ID" value="SEVIR_1G015250v2"/>
</dbReference>
<dbReference type="EMBL" id="CM016552">
    <property type="protein sequence ID" value="TKW36944.1"/>
    <property type="molecule type" value="Genomic_DNA"/>
</dbReference>
<protein>
    <recommendedName>
        <fullName evidence="5">Peptidase S54 rhomboid domain-containing protein</fullName>
    </recommendedName>
</protein>
<feature type="chain" id="PRO_5036125671" description="Peptidase S54 rhomboid domain-containing protein" evidence="2">
    <location>
        <begin position="19"/>
        <end position="110"/>
    </location>
</feature>
<keyword evidence="1" id="KW-0812">Transmembrane</keyword>
<reference evidence="3 4" key="1">
    <citation type="submission" date="2019-03" db="EMBL/GenBank/DDBJ databases">
        <title>WGS assembly of Setaria viridis.</title>
        <authorList>
            <person name="Huang P."/>
            <person name="Jenkins J."/>
            <person name="Grimwood J."/>
            <person name="Barry K."/>
            <person name="Healey A."/>
            <person name="Mamidi S."/>
            <person name="Sreedasyam A."/>
            <person name="Shu S."/>
            <person name="Feldman M."/>
            <person name="Wu J."/>
            <person name="Yu Y."/>
            <person name="Chen C."/>
            <person name="Johnson J."/>
            <person name="Rokhsar D."/>
            <person name="Baxter I."/>
            <person name="Schmutz J."/>
            <person name="Brutnell T."/>
            <person name="Kellogg E."/>
        </authorList>
    </citation>
    <scope>NUCLEOTIDE SEQUENCE [LARGE SCALE GENOMIC DNA]</scope>
    <source>
        <strain evidence="4">cv. A10</strain>
    </source>
</reference>
<keyword evidence="4" id="KW-1185">Reference proteome</keyword>
<feature type="transmembrane region" description="Helical" evidence="1">
    <location>
        <begin position="70"/>
        <end position="89"/>
    </location>
</feature>
<evidence type="ECO:0000256" key="2">
    <source>
        <dbReference type="SAM" id="SignalP"/>
    </source>
</evidence>
<dbReference type="EMBL" id="CM016552">
    <property type="protein sequence ID" value="TKW36945.1"/>
    <property type="molecule type" value="Genomic_DNA"/>
</dbReference>
<evidence type="ECO:0000313" key="3">
    <source>
        <dbReference type="EMBL" id="TKW36946.1"/>
    </source>
</evidence>
<sequence>MFLQAVIAAALSLLSIFGGIDNWAHLVATISGHFFGYLTCPSMELANAAKNGQKEAVALVRRQAHPCKSAAVFVISLLAFAVLTFAYGAQFNRSVDGSGIGSSSAMYSIM</sequence>